<dbReference type="InterPro" id="IPR013766">
    <property type="entry name" value="Thioredoxin_domain"/>
</dbReference>
<organism evidence="2 3">
    <name type="scientific">Simplicispira metamorpha</name>
    <dbReference type="NCBI Taxonomy" id="80881"/>
    <lineage>
        <taxon>Bacteria</taxon>
        <taxon>Pseudomonadati</taxon>
        <taxon>Pseudomonadota</taxon>
        <taxon>Betaproteobacteria</taxon>
        <taxon>Burkholderiales</taxon>
        <taxon>Comamonadaceae</taxon>
        <taxon>Simplicispira</taxon>
    </lineage>
</organism>
<dbReference type="RefSeq" id="WP_206613225.1">
    <property type="nucleotide sequence ID" value="NZ_QXNC01000002.1"/>
</dbReference>
<dbReference type="InterPro" id="IPR036249">
    <property type="entry name" value="Thioredoxin-like_sf"/>
</dbReference>
<dbReference type="PROSITE" id="PS51352">
    <property type="entry name" value="THIOREDOXIN_2"/>
    <property type="match status" value="1"/>
</dbReference>
<reference evidence="2 3" key="1">
    <citation type="submission" date="2019-03" db="EMBL/GenBank/DDBJ databases">
        <title>Genomic Encyclopedia of Type Strains, Phase IV (KMG-IV): sequencing the most valuable type-strain genomes for metagenomic binning, comparative biology and taxonomic classification.</title>
        <authorList>
            <person name="Goeker M."/>
        </authorList>
    </citation>
    <scope>NUCLEOTIDE SEQUENCE [LARGE SCALE GENOMIC DNA]</scope>
    <source>
        <strain evidence="2 3">DSM 1837</strain>
    </source>
</reference>
<keyword evidence="3" id="KW-1185">Reference proteome</keyword>
<evidence type="ECO:0000313" key="3">
    <source>
        <dbReference type="Proteomes" id="UP000295182"/>
    </source>
</evidence>
<dbReference type="Proteomes" id="UP000295182">
    <property type="component" value="Unassembled WGS sequence"/>
</dbReference>
<protein>
    <submittedName>
        <fullName evidence="2">Thioredoxin</fullName>
    </submittedName>
</protein>
<sequence>MTMQPLTTEPQLHARIAAGPLLVLYGGAHCGVCQAIRPRLEALVAQHFAAVALAYVDCAQAPALCAQQGVFSLPVLRFYVQGQLALEWARSFSLHEVAAQMERVLALAGDTTAPAQL</sequence>
<dbReference type="SUPFAM" id="SSF52833">
    <property type="entry name" value="Thioredoxin-like"/>
    <property type="match status" value="1"/>
</dbReference>
<gene>
    <name evidence="2" type="ORF">EV674_10477</name>
</gene>
<evidence type="ECO:0000259" key="1">
    <source>
        <dbReference type="PROSITE" id="PS51352"/>
    </source>
</evidence>
<name>A0A4R2NEQ2_9BURK</name>
<comment type="caution">
    <text evidence="2">The sequence shown here is derived from an EMBL/GenBank/DDBJ whole genome shotgun (WGS) entry which is preliminary data.</text>
</comment>
<feature type="domain" description="Thioredoxin" evidence="1">
    <location>
        <begin position="1"/>
        <end position="106"/>
    </location>
</feature>
<evidence type="ECO:0000313" key="2">
    <source>
        <dbReference type="EMBL" id="TCP19618.1"/>
    </source>
</evidence>
<dbReference type="Gene3D" id="3.40.30.10">
    <property type="entry name" value="Glutaredoxin"/>
    <property type="match status" value="1"/>
</dbReference>
<dbReference type="EMBL" id="SLXH01000004">
    <property type="protein sequence ID" value="TCP19618.1"/>
    <property type="molecule type" value="Genomic_DNA"/>
</dbReference>
<dbReference type="CDD" id="cd02947">
    <property type="entry name" value="TRX_family"/>
    <property type="match status" value="1"/>
</dbReference>
<dbReference type="AlphaFoldDB" id="A0A4R2NEQ2"/>
<dbReference type="Pfam" id="PF00085">
    <property type="entry name" value="Thioredoxin"/>
    <property type="match status" value="1"/>
</dbReference>
<accession>A0A4R2NEQ2</accession>
<proteinExistence type="predicted"/>